<comment type="caution">
    <text evidence="2">The sequence shown here is derived from an EMBL/GenBank/DDBJ whole genome shotgun (WGS) entry which is preliminary data.</text>
</comment>
<proteinExistence type="predicted"/>
<accession>A0ABW2S3Y5</accession>
<dbReference type="InterPro" id="IPR027417">
    <property type="entry name" value="P-loop_NTPase"/>
</dbReference>
<protein>
    <submittedName>
        <fullName evidence="2">AAA family ATPase</fullName>
    </submittedName>
</protein>
<dbReference type="Proteomes" id="UP001596484">
    <property type="component" value="Unassembled WGS sequence"/>
</dbReference>
<gene>
    <name evidence="2" type="ORF">ACFQS9_23500</name>
</gene>
<dbReference type="SUPFAM" id="SSF52540">
    <property type="entry name" value="P-loop containing nucleoside triphosphate hydrolases"/>
    <property type="match status" value="1"/>
</dbReference>
<dbReference type="Gene3D" id="3.40.50.300">
    <property type="entry name" value="P-loop containing nucleotide triphosphate hydrolases"/>
    <property type="match status" value="1"/>
</dbReference>
<evidence type="ECO:0000256" key="1">
    <source>
        <dbReference type="SAM" id="MobiDB-lite"/>
    </source>
</evidence>
<dbReference type="Pfam" id="PF13481">
    <property type="entry name" value="AAA_25"/>
    <property type="match status" value="1"/>
</dbReference>
<feature type="compositionally biased region" description="Polar residues" evidence="1">
    <location>
        <begin position="1"/>
        <end position="10"/>
    </location>
</feature>
<reference evidence="3" key="1">
    <citation type="journal article" date="2019" name="Int. J. Syst. Evol. Microbiol.">
        <title>The Global Catalogue of Microorganisms (GCM) 10K type strain sequencing project: providing services to taxonomists for standard genome sequencing and annotation.</title>
        <authorList>
            <consortium name="The Broad Institute Genomics Platform"/>
            <consortium name="The Broad Institute Genome Sequencing Center for Infectious Disease"/>
            <person name="Wu L."/>
            <person name="Ma J."/>
        </authorList>
    </citation>
    <scope>NUCLEOTIDE SEQUENCE [LARGE SCALE GENOMIC DNA]</scope>
    <source>
        <strain evidence="3">ICMP 19430</strain>
    </source>
</reference>
<keyword evidence="3" id="KW-1185">Reference proteome</keyword>
<sequence>MHDQANSGEQPASSASSTPSRPFAAVPGGVVLGDGLPEMRTAARAQKIAEAFRLLNDGWQAADDTEAAKEAAAAKFGAAVEACCGAGLHIGITYPVGGGPDPTKPTEFEKAPVFRQHCLTQEQEASDEFEGLKGVYLFTNDPDRVRQMTREYLKHHLGDGRLPNLAVHLHASGLLLADYDKPAEVAAYERALRFGDPDAYTEHREHGPTVRTPGKLDAQGNWVHSDGGHTYFVLPEGEEGGSGTVGSDPDKWSIIGEQGKYALLPGSVRTEGRYECTGARIGVAGPWLLKNVKSTRKPASSARGSRTLRAVAPDQGTTPLDNWGRAQNWGVLLTGDGWTETGSGGCGPECRQWQHPAASSARSAIVHAEGCGEDYNAGHDGQWPLHVFSESHPQLESGTYTIAQYVQFTLYSGDWAAFRSGEDIDNYEDPEHMKSSLALVGALNSPKPLDAGPILDGEIVNEEVETARARYDDYMVDIPTLMATPPEPPNWLEEGFIAKGRYYGLTAAAKSGKSILTYWMAGHWALGRSAFDSARKFDPLTVLYLDFENGPNWLRNQLTKMTFPPTVGEHLKVAQYPPLPALNTREGGKELALLVAMVKPDVIIIDTVSRTVSGDENSSQVWSDFYRETIMPIRRARPDITIIRLDHTGKDETKGARGSSQKMSDLETHWVLAADPRKRDNLTLTLERSRFDGYAEEIHLRRTDTPLGHVIPTGKAGSGGIVWDSIDAHRAEYEAVNATLDRLGAPNSISNAKAKDLLKKNGERVGSNDVLCAALRQRKDRDEAPGIAAGEDAA</sequence>
<evidence type="ECO:0000313" key="3">
    <source>
        <dbReference type="Proteomes" id="UP001596484"/>
    </source>
</evidence>
<evidence type="ECO:0000313" key="2">
    <source>
        <dbReference type="EMBL" id="MFC7450867.1"/>
    </source>
</evidence>
<feature type="compositionally biased region" description="Low complexity" evidence="1">
    <location>
        <begin position="11"/>
        <end position="22"/>
    </location>
</feature>
<dbReference type="EMBL" id="JBHTCS010000028">
    <property type="protein sequence ID" value="MFC7450867.1"/>
    <property type="molecule type" value="Genomic_DNA"/>
</dbReference>
<feature type="region of interest" description="Disordered" evidence="1">
    <location>
        <begin position="1"/>
        <end position="22"/>
    </location>
</feature>
<organism evidence="2 3">
    <name type="scientific">Rhodococcus daqingensis</name>
    <dbReference type="NCBI Taxonomy" id="2479363"/>
    <lineage>
        <taxon>Bacteria</taxon>
        <taxon>Bacillati</taxon>
        <taxon>Actinomycetota</taxon>
        <taxon>Actinomycetes</taxon>
        <taxon>Mycobacteriales</taxon>
        <taxon>Nocardiaceae</taxon>
        <taxon>Rhodococcus</taxon>
    </lineage>
</organism>
<name>A0ABW2S3Y5_9NOCA</name>
<dbReference type="RefSeq" id="WP_378408961.1">
    <property type="nucleotide sequence ID" value="NZ_JBHTCS010000028.1"/>
</dbReference>